<proteinExistence type="predicted"/>
<reference evidence="1 2" key="1">
    <citation type="journal article" date="2019" name="Sci. Rep.">
        <title>Orb-weaving spider Araneus ventricosus genome elucidates the spidroin gene catalogue.</title>
        <authorList>
            <person name="Kono N."/>
            <person name="Nakamura H."/>
            <person name="Ohtoshi R."/>
            <person name="Moran D.A.P."/>
            <person name="Shinohara A."/>
            <person name="Yoshida Y."/>
            <person name="Fujiwara M."/>
            <person name="Mori M."/>
            <person name="Tomita M."/>
            <person name="Arakawa K."/>
        </authorList>
    </citation>
    <scope>NUCLEOTIDE SEQUENCE [LARGE SCALE GENOMIC DNA]</scope>
</reference>
<comment type="caution">
    <text evidence="1">The sequence shown here is derived from an EMBL/GenBank/DDBJ whole genome shotgun (WGS) entry which is preliminary data.</text>
</comment>
<accession>A0A4Y2IIX9</accession>
<protein>
    <submittedName>
        <fullName evidence="1">Uncharacterized protein</fullName>
    </submittedName>
</protein>
<sequence>MNHFLAFATELFHGFSMCLPNYRWYCFRYSNAGHSRAVQSTFFGTQDAKRLRQCENPMIIGIDRGKVWNSNVVVFSFIPFGHKNEIPFFEEGDKSPICGWEKSGWREHSLKRENLRVGKRECRWSKR</sequence>
<dbReference type="AlphaFoldDB" id="A0A4Y2IIX9"/>
<organism evidence="1 2">
    <name type="scientific">Araneus ventricosus</name>
    <name type="common">Orbweaver spider</name>
    <name type="synonym">Epeira ventricosa</name>
    <dbReference type="NCBI Taxonomy" id="182803"/>
    <lineage>
        <taxon>Eukaryota</taxon>
        <taxon>Metazoa</taxon>
        <taxon>Ecdysozoa</taxon>
        <taxon>Arthropoda</taxon>
        <taxon>Chelicerata</taxon>
        <taxon>Arachnida</taxon>
        <taxon>Araneae</taxon>
        <taxon>Araneomorphae</taxon>
        <taxon>Entelegynae</taxon>
        <taxon>Araneoidea</taxon>
        <taxon>Araneidae</taxon>
        <taxon>Araneus</taxon>
    </lineage>
</organism>
<evidence type="ECO:0000313" key="2">
    <source>
        <dbReference type="Proteomes" id="UP000499080"/>
    </source>
</evidence>
<evidence type="ECO:0000313" key="1">
    <source>
        <dbReference type="EMBL" id="GBM77737.1"/>
    </source>
</evidence>
<dbReference type="EMBL" id="BGPR01106874">
    <property type="protein sequence ID" value="GBM77737.1"/>
    <property type="molecule type" value="Genomic_DNA"/>
</dbReference>
<dbReference type="Proteomes" id="UP000499080">
    <property type="component" value="Unassembled WGS sequence"/>
</dbReference>
<keyword evidence="2" id="KW-1185">Reference proteome</keyword>
<name>A0A4Y2IIX9_ARAVE</name>
<gene>
    <name evidence="1" type="ORF">AVEN_133180_1</name>
</gene>